<gene>
    <name evidence="1" type="ordered locus">M5M_13885</name>
    <name evidence="2" type="ordered locus">M5M_13910</name>
</gene>
<name>K4KNV1_SIMAS</name>
<organism evidence="2 3">
    <name type="scientific">Simiduia agarivorans (strain DSM 21679 / JCM 13881 / BCRC 17597 / SA1)</name>
    <dbReference type="NCBI Taxonomy" id="1117647"/>
    <lineage>
        <taxon>Bacteria</taxon>
        <taxon>Pseudomonadati</taxon>
        <taxon>Pseudomonadota</taxon>
        <taxon>Gammaproteobacteria</taxon>
        <taxon>Cellvibrionales</taxon>
        <taxon>Cellvibrionaceae</taxon>
        <taxon>Simiduia</taxon>
    </lineage>
</organism>
<evidence type="ECO:0000313" key="1">
    <source>
        <dbReference type="EMBL" id="AFU99915.1"/>
    </source>
</evidence>
<dbReference type="KEGG" id="saga:M5M_13910"/>
<dbReference type="Proteomes" id="UP000000466">
    <property type="component" value="Chromosome"/>
</dbReference>
<proteinExistence type="predicted"/>
<dbReference type="AlphaFoldDB" id="K4KNV1"/>
<dbReference type="KEGG" id="saga:M5M_13885"/>
<keyword evidence="3" id="KW-1185">Reference proteome</keyword>
<dbReference type="RefSeq" id="WP_015048077.1">
    <property type="nucleotide sequence ID" value="NC_018868.3"/>
</dbReference>
<dbReference type="EMBL" id="CP003746">
    <property type="protein sequence ID" value="AFU99915.1"/>
    <property type="molecule type" value="Genomic_DNA"/>
</dbReference>
<evidence type="ECO:0000313" key="3">
    <source>
        <dbReference type="Proteomes" id="UP000000466"/>
    </source>
</evidence>
<dbReference type="STRING" id="1117647.M5M_13885"/>
<reference evidence="2 3" key="1">
    <citation type="journal article" date="2013" name="Genome Announc.">
        <title>Complete genome sequence of Simiduia agarivorans SA1(T), a marine bacterium able to degrade a variety of polysaccharides.</title>
        <authorList>
            <person name="Lin S.Y."/>
            <person name="Shieh W.Y."/>
            <person name="Chen J.S."/>
            <person name="Tang S.L."/>
        </authorList>
    </citation>
    <scope>NUCLEOTIDE SEQUENCE [LARGE SCALE GENOMIC DNA]</scope>
    <source>
        <strain evidence="3">DSM 21679 / JCM 13881 / BCRC 17597 / SA1</strain>
        <strain evidence="2">SA1</strain>
    </source>
</reference>
<dbReference type="eggNOG" id="ENOG50342VJ">
    <property type="taxonomic scope" value="Bacteria"/>
</dbReference>
<accession>K4KNV1</accession>
<sequence length="135" mass="15396">MRRKRLNHYADVMCKMFVGWRMGDDLEVLSDLPDGTIYVDLLTGSATHSVAGNLDLHIAKELQAWLRHESEKDNIDFTQLMSGGLEIDINTGKISTNRKKVVSFNFDCRSSITTDEATYTAHVKDMHQWYSRVAT</sequence>
<protein>
    <submittedName>
        <fullName evidence="2">Uncharacterized protein</fullName>
    </submittedName>
</protein>
<dbReference type="HOGENOM" id="CLU_1883810_0_0_6"/>
<evidence type="ECO:0000313" key="2">
    <source>
        <dbReference type="EMBL" id="AFU99920.1"/>
    </source>
</evidence>
<dbReference type="OrthoDB" id="5916799at2"/>
<dbReference type="EMBL" id="CP003746">
    <property type="protein sequence ID" value="AFU99920.1"/>
    <property type="molecule type" value="Genomic_DNA"/>
</dbReference>